<dbReference type="InterPro" id="IPR012337">
    <property type="entry name" value="RNaseH-like_sf"/>
</dbReference>
<evidence type="ECO:0000313" key="6">
    <source>
        <dbReference type="Proteomes" id="UP001596978"/>
    </source>
</evidence>
<evidence type="ECO:0000256" key="1">
    <source>
        <dbReference type="ARBA" id="ARBA00022722"/>
    </source>
</evidence>
<dbReference type="PANTHER" id="PTHR30231">
    <property type="entry name" value="DNA POLYMERASE III SUBUNIT EPSILON"/>
    <property type="match status" value="1"/>
</dbReference>
<sequence length="221" mass="25557">MFTLRKRKRSELPDFWLAYESHFADKKHASIDETRFVVLDTETTGFDFTKDRILSIGAVSVRKQTIAVADVFEVYILQDHFNPKTVEIHGILKEEKLNKVEELDALKMFLDYVKGAIIVAHHAYFDITMINRALKRHHLPSLKNLVMDTNDLYKRTRIATNLIDRDKNYSLDEICDALLVPLKDRHTAAGDAYLTAIAFLKIISKLKKGNRKLSLKKLLKK</sequence>
<name>A0ABW3CYS8_9FLAO</name>
<dbReference type="PANTHER" id="PTHR30231:SF4">
    <property type="entry name" value="PROTEIN NEN2"/>
    <property type="match status" value="1"/>
</dbReference>
<dbReference type="CDD" id="cd06127">
    <property type="entry name" value="DEDDh"/>
    <property type="match status" value="1"/>
</dbReference>
<keyword evidence="2" id="KW-0378">Hydrolase</keyword>
<feature type="domain" description="Exonuclease" evidence="4">
    <location>
        <begin position="35"/>
        <end position="208"/>
    </location>
</feature>
<dbReference type="Gene3D" id="3.30.420.10">
    <property type="entry name" value="Ribonuclease H-like superfamily/Ribonuclease H"/>
    <property type="match status" value="1"/>
</dbReference>
<dbReference type="RefSeq" id="WP_386407541.1">
    <property type="nucleotide sequence ID" value="NZ_JBHTJH010000005.1"/>
</dbReference>
<comment type="caution">
    <text evidence="5">The sequence shown here is derived from an EMBL/GenBank/DDBJ whole genome shotgun (WGS) entry which is preliminary data.</text>
</comment>
<dbReference type="SMART" id="SM00479">
    <property type="entry name" value="EXOIII"/>
    <property type="match status" value="1"/>
</dbReference>
<keyword evidence="6" id="KW-1185">Reference proteome</keyword>
<organism evidence="5 6">
    <name type="scientific">Sungkyunkwania multivorans</name>
    <dbReference type="NCBI Taxonomy" id="1173618"/>
    <lineage>
        <taxon>Bacteria</taxon>
        <taxon>Pseudomonadati</taxon>
        <taxon>Bacteroidota</taxon>
        <taxon>Flavobacteriia</taxon>
        <taxon>Flavobacteriales</taxon>
        <taxon>Flavobacteriaceae</taxon>
        <taxon>Sungkyunkwania</taxon>
    </lineage>
</organism>
<evidence type="ECO:0000259" key="4">
    <source>
        <dbReference type="SMART" id="SM00479"/>
    </source>
</evidence>
<protein>
    <submittedName>
        <fullName evidence="5">PolC-type DNA polymerase III</fullName>
    </submittedName>
</protein>
<gene>
    <name evidence="5" type="ORF">ACFQ1M_09665</name>
</gene>
<keyword evidence="3" id="KW-0269">Exonuclease</keyword>
<accession>A0ABW3CYS8</accession>
<evidence type="ECO:0000313" key="5">
    <source>
        <dbReference type="EMBL" id="MFD0862479.1"/>
    </source>
</evidence>
<proteinExistence type="predicted"/>
<dbReference type="NCBIfam" id="TIGR00573">
    <property type="entry name" value="dnaq"/>
    <property type="match status" value="1"/>
</dbReference>
<keyword evidence="1" id="KW-0540">Nuclease</keyword>
<dbReference type="InterPro" id="IPR013520">
    <property type="entry name" value="Ribonucl_H"/>
</dbReference>
<evidence type="ECO:0000256" key="3">
    <source>
        <dbReference type="ARBA" id="ARBA00022839"/>
    </source>
</evidence>
<dbReference type="Proteomes" id="UP001596978">
    <property type="component" value="Unassembled WGS sequence"/>
</dbReference>
<dbReference type="EMBL" id="JBHTJH010000005">
    <property type="protein sequence ID" value="MFD0862479.1"/>
    <property type="molecule type" value="Genomic_DNA"/>
</dbReference>
<dbReference type="InterPro" id="IPR006054">
    <property type="entry name" value="DnaQ"/>
</dbReference>
<dbReference type="InterPro" id="IPR036397">
    <property type="entry name" value="RNaseH_sf"/>
</dbReference>
<dbReference type="SUPFAM" id="SSF53098">
    <property type="entry name" value="Ribonuclease H-like"/>
    <property type="match status" value="1"/>
</dbReference>
<dbReference type="Pfam" id="PF00929">
    <property type="entry name" value="RNase_T"/>
    <property type="match status" value="1"/>
</dbReference>
<reference evidence="6" key="1">
    <citation type="journal article" date="2019" name="Int. J. Syst. Evol. Microbiol.">
        <title>The Global Catalogue of Microorganisms (GCM) 10K type strain sequencing project: providing services to taxonomists for standard genome sequencing and annotation.</title>
        <authorList>
            <consortium name="The Broad Institute Genomics Platform"/>
            <consortium name="The Broad Institute Genome Sequencing Center for Infectious Disease"/>
            <person name="Wu L."/>
            <person name="Ma J."/>
        </authorList>
    </citation>
    <scope>NUCLEOTIDE SEQUENCE [LARGE SCALE GENOMIC DNA]</scope>
    <source>
        <strain evidence="6">CCUG 62952</strain>
    </source>
</reference>
<evidence type="ECO:0000256" key="2">
    <source>
        <dbReference type="ARBA" id="ARBA00022801"/>
    </source>
</evidence>